<accession>A0A0A9HAK3</accession>
<evidence type="ECO:0000313" key="2">
    <source>
        <dbReference type="EMBL" id="JAE33777.1"/>
    </source>
</evidence>
<organism evidence="2">
    <name type="scientific">Arundo donax</name>
    <name type="common">Giant reed</name>
    <name type="synonym">Donax arundinaceus</name>
    <dbReference type="NCBI Taxonomy" id="35708"/>
    <lineage>
        <taxon>Eukaryota</taxon>
        <taxon>Viridiplantae</taxon>
        <taxon>Streptophyta</taxon>
        <taxon>Embryophyta</taxon>
        <taxon>Tracheophyta</taxon>
        <taxon>Spermatophyta</taxon>
        <taxon>Magnoliopsida</taxon>
        <taxon>Liliopsida</taxon>
        <taxon>Poales</taxon>
        <taxon>Poaceae</taxon>
        <taxon>PACMAD clade</taxon>
        <taxon>Arundinoideae</taxon>
        <taxon>Arundineae</taxon>
        <taxon>Arundo</taxon>
    </lineage>
</organism>
<dbReference type="AlphaFoldDB" id="A0A0A9HAK3"/>
<feature type="region of interest" description="Disordered" evidence="1">
    <location>
        <begin position="1"/>
        <end position="73"/>
    </location>
</feature>
<proteinExistence type="predicted"/>
<protein>
    <submittedName>
        <fullName evidence="2">Uncharacterized protein</fullName>
    </submittedName>
</protein>
<sequence>MSLATSSTAVSGVLLRQSPATRRPFPAARLLASGAASRSKSSRPLVASQPPPCAPRPPPNQVKNPCPPSKITF</sequence>
<feature type="compositionally biased region" description="Low complexity" evidence="1">
    <location>
        <begin position="27"/>
        <end position="43"/>
    </location>
</feature>
<reference evidence="2" key="1">
    <citation type="submission" date="2014-09" db="EMBL/GenBank/DDBJ databases">
        <authorList>
            <person name="Magalhaes I.L.F."/>
            <person name="Oliveira U."/>
            <person name="Santos F.R."/>
            <person name="Vidigal T.H.D.A."/>
            <person name="Brescovit A.D."/>
            <person name="Santos A.J."/>
        </authorList>
    </citation>
    <scope>NUCLEOTIDE SEQUENCE</scope>
    <source>
        <tissue evidence="2">Shoot tissue taken approximately 20 cm above the soil surface</tissue>
    </source>
</reference>
<dbReference type="EMBL" id="GBRH01164119">
    <property type="protein sequence ID" value="JAE33777.1"/>
    <property type="molecule type" value="Transcribed_RNA"/>
</dbReference>
<feature type="compositionally biased region" description="Polar residues" evidence="1">
    <location>
        <begin position="1"/>
        <end position="10"/>
    </location>
</feature>
<name>A0A0A9HAK3_ARUDO</name>
<reference evidence="2" key="2">
    <citation type="journal article" date="2015" name="Data Brief">
        <title>Shoot transcriptome of the giant reed, Arundo donax.</title>
        <authorList>
            <person name="Barrero R.A."/>
            <person name="Guerrero F.D."/>
            <person name="Moolhuijzen P."/>
            <person name="Goolsby J.A."/>
            <person name="Tidwell J."/>
            <person name="Bellgard S.E."/>
            <person name="Bellgard M.I."/>
        </authorList>
    </citation>
    <scope>NUCLEOTIDE SEQUENCE</scope>
    <source>
        <tissue evidence="2">Shoot tissue taken approximately 20 cm above the soil surface</tissue>
    </source>
</reference>
<evidence type="ECO:0000256" key="1">
    <source>
        <dbReference type="SAM" id="MobiDB-lite"/>
    </source>
</evidence>
<feature type="compositionally biased region" description="Pro residues" evidence="1">
    <location>
        <begin position="49"/>
        <end position="73"/>
    </location>
</feature>